<evidence type="ECO:0000256" key="1">
    <source>
        <dbReference type="SAM" id="MobiDB-lite"/>
    </source>
</evidence>
<organism evidence="2 3">
    <name type="scientific">Timema podura</name>
    <name type="common">Walking stick</name>
    <dbReference type="NCBI Taxonomy" id="61482"/>
    <lineage>
        <taxon>Eukaryota</taxon>
        <taxon>Metazoa</taxon>
        <taxon>Ecdysozoa</taxon>
        <taxon>Arthropoda</taxon>
        <taxon>Hexapoda</taxon>
        <taxon>Insecta</taxon>
        <taxon>Pterygota</taxon>
        <taxon>Neoptera</taxon>
        <taxon>Polyneoptera</taxon>
        <taxon>Phasmatodea</taxon>
        <taxon>Timematodea</taxon>
        <taxon>Timematoidea</taxon>
        <taxon>Timematidae</taxon>
        <taxon>Timema</taxon>
    </lineage>
</organism>
<proteinExistence type="predicted"/>
<sequence>MSILLQKKEELGRDSIGDIVPLQPYILPVWHRGASRAGLVEVDQGGPPPNNHTSVLPMTESSGFETRSSVLWVVFPLSFHEIVDTKAQLNKKRSAGSHSRSTSRCSSPTSSVAPVLNDTSRGVLNLKDSWGLKLVQSGSSDTNTRTLAEPSDTLLEHLFFEEEGDDEISDMDVDVERGDALGLKSDQNLPDLEKYLQEGYQVS</sequence>
<protein>
    <submittedName>
        <fullName evidence="2">Uncharacterized protein</fullName>
    </submittedName>
</protein>
<dbReference type="Proteomes" id="UP001153148">
    <property type="component" value="Unassembled WGS sequence"/>
</dbReference>
<feature type="compositionally biased region" description="Low complexity" evidence="1">
    <location>
        <begin position="96"/>
        <end position="111"/>
    </location>
</feature>
<name>A0ABN7P8L0_TIMPD</name>
<gene>
    <name evidence="2" type="ORF">TPAB3V08_LOCUS10366</name>
</gene>
<feature type="region of interest" description="Disordered" evidence="1">
    <location>
        <begin position="90"/>
        <end position="116"/>
    </location>
</feature>
<comment type="caution">
    <text evidence="2">The sequence shown here is derived from an EMBL/GenBank/DDBJ whole genome shotgun (WGS) entry which is preliminary data.</text>
</comment>
<reference evidence="2" key="1">
    <citation type="submission" date="2021-03" db="EMBL/GenBank/DDBJ databases">
        <authorList>
            <person name="Tran Van P."/>
        </authorList>
    </citation>
    <scope>NUCLEOTIDE SEQUENCE</scope>
</reference>
<evidence type="ECO:0000313" key="3">
    <source>
        <dbReference type="Proteomes" id="UP001153148"/>
    </source>
</evidence>
<evidence type="ECO:0000313" key="2">
    <source>
        <dbReference type="EMBL" id="CAG2063419.1"/>
    </source>
</evidence>
<accession>A0ABN7P8L0</accession>
<dbReference type="EMBL" id="CAJPIN010026363">
    <property type="protein sequence ID" value="CAG2063419.1"/>
    <property type="molecule type" value="Genomic_DNA"/>
</dbReference>
<keyword evidence="3" id="KW-1185">Reference proteome</keyword>